<dbReference type="OrthoDB" id="654211at2759"/>
<accession>A0A8S3Y058</accession>
<keyword evidence="1" id="KW-0479">Metal-binding</keyword>
<dbReference type="EMBL" id="CAJQZP010001449">
    <property type="protein sequence ID" value="CAG5047660.1"/>
    <property type="molecule type" value="Genomic_DNA"/>
</dbReference>
<feature type="domain" description="C2H2-type" evidence="6">
    <location>
        <begin position="129"/>
        <end position="157"/>
    </location>
</feature>
<feature type="domain" description="C2H2-type" evidence="6">
    <location>
        <begin position="254"/>
        <end position="282"/>
    </location>
</feature>
<keyword evidence="4" id="KW-0862">Zinc</keyword>
<dbReference type="InterPro" id="IPR013087">
    <property type="entry name" value="Znf_C2H2_type"/>
</dbReference>
<keyword evidence="8" id="KW-1185">Reference proteome</keyword>
<evidence type="ECO:0000256" key="2">
    <source>
        <dbReference type="ARBA" id="ARBA00022737"/>
    </source>
</evidence>
<feature type="domain" description="C2H2-type" evidence="6">
    <location>
        <begin position="601"/>
        <end position="624"/>
    </location>
</feature>
<reference evidence="7" key="1">
    <citation type="submission" date="2021-04" db="EMBL/GenBank/DDBJ databases">
        <authorList>
            <person name="Tunstrom K."/>
        </authorList>
    </citation>
    <scope>NUCLEOTIDE SEQUENCE</scope>
</reference>
<keyword evidence="3 5" id="KW-0863">Zinc-finger</keyword>
<feature type="domain" description="C2H2-type" evidence="6">
    <location>
        <begin position="632"/>
        <end position="660"/>
    </location>
</feature>
<evidence type="ECO:0000259" key="6">
    <source>
        <dbReference type="PROSITE" id="PS50157"/>
    </source>
</evidence>
<dbReference type="PANTHER" id="PTHR24379:SF121">
    <property type="entry name" value="C2H2-TYPE DOMAIN-CONTAINING PROTEIN"/>
    <property type="match status" value="1"/>
</dbReference>
<dbReference type="FunFam" id="3.30.160.60:FF:000072">
    <property type="entry name" value="zinc finger protein 143 isoform X1"/>
    <property type="match status" value="1"/>
</dbReference>
<dbReference type="PANTHER" id="PTHR24379">
    <property type="entry name" value="KRAB AND ZINC FINGER DOMAIN-CONTAINING"/>
    <property type="match status" value="1"/>
</dbReference>
<name>A0A8S3Y058_PARAO</name>
<keyword evidence="2" id="KW-0677">Repeat</keyword>
<feature type="domain" description="C2H2-type" evidence="6">
    <location>
        <begin position="572"/>
        <end position="594"/>
    </location>
</feature>
<evidence type="ECO:0000256" key="5">
    <source>
        <dbReference type="PROSITE-ProRule" id="PRU00042"/>
    </source>
</evidence>
<feature type="domain" description="C2H2-type" evidence="6">
    <location>
        <begin position="661"/>
        <end position="690"/>
    </location>
</feature>
<comment type="caution">
    <text evidence="7">The sequence shown here is derived from an EMBL/GenBank/DDBJ whole genome shotgun (WGS) entry which is preliminary data.</text>
</comment>
<feature type="domain" description="C2H2-type" evidence="6">
    <location>
        <begin position="71"/>
        <end position="98"/>
    </location>
</feature>
<feature type="domain" description="C2H2-type" evidence="6">
    <location>
        <begin position="158"/>
        <end position="185"/>
    </location>
</feature>
<feature type="domain" description="C2H2-type" evidence="6">
    <location>
        <begin position="186"/>
        <end position="213"/>
    </location>
</feature>
<feature type="domain" description="C2H2-type" evidence="6">
    <location>
        <begin position="691"/>
        <end position="719"/>
    </location>
</feature>
<dbReference type="GO" id="GO:0008270">
    <property type="term" value="F:zinc ion binding"/>
    <property type="evidence" value="ECO:0007669"/>
    <property type="project" value="UniProtKB-KW"/>
</dbReference>
<dbReference type="SMART" id="SM00355">
    <property type="entry name" value="ZnF_C2H2"/>
    <property type="match status" value="12"/>
</dbReference>
<evidence type="ECO:0000313" key="8">
    <source>
        <dbReference type="Proteomes" id="UP000691718"/>
    </source>
</evidence>
<evidence type="ECO:0000256" key="3">
    <source>
        <dbReference type="ARBA" id="ARBA00022771"/>
    </source>
</evidence>
<proteinExistence type="predicted"/>
<protein>
    <submittedName>
        <fullName evidence="7">(apollo) hypothetical protein</fullName>
    </submittedName>
</protein>
<dbReference type="FunFam" id="3.30.160.60:FF:000446">
    <property type="entry name" value="Zinc finger protein"/>
    <property type="match status" value="1"/>
</dbReference>
<evidence type="ECO:0000313" key="7">
    <source>
        <dbReference type="EMBL" id="CAG5047660.1"/>
    </source>
</evidence>
<dbReference type="AlphaFoldDB" id="A0A8S3Y058"/>
<dbReference type="Pfam" id="PF00096">
    <property type="entry name" value="zf-C2H2"/>
    <property type="match status" value="5"/>
</dbReference>
<dbReference type="GO" id="GO:0005634">
    <property type="term" value="C:nucleus"/>
    <property type="evidence" value="ECO:0007669"/>
    <property type="project" value="UniProtKB-ARBA"/>
</dbReference>
<dbReference type="PROSITE" id="PS50143">
    <property type="entry name" value="BIR_REPEAT_2"/>
    <property type="match status" value="1"/>
</dbReference>
<evidence type="ECO:0000256" key="4">
    <source>
        <dbReference type="ARBA" id="ARBA00022833"/>
    </source>
</evidence>
<gene>
    <name evidence="7" type="ORF">PAPOLLO_LOCUS24022</name>
</gene>
<dbReference type="PROSITE" id="PS50157">
    <property type="entry name" value="ZINC_FINGER_C2H2_2"/>
    <property type="match status" value="10"/>
</dbReference>
<dbReference type="FunFam" id="3.30.160.60:FF:000624">
    <property type="entry name" value="zinc finger protein 697"/>
    <property type="match status" value="1"/>
</dbReference>
<sequence>MDANLSFFKFPFVDVEPLEIDFNKSKPQDSYDDLQKAPPHGGLLATDDVLAQFLSAEGPLEEPDLNGPTTLHCEICRKKFDNAKKYYGHLRVHSNQNLWICDKCPDQKFSTKQQLMKHGLTHKPLTRVWKCPQCTMAFEALWSLQQHLFGKHLDYRPHKCDQCEKAFYKLSDLKKHKYLHSDAKKYPCPTCQLQFRDKSNFKRHLLTHTNEKPFCCPGCGNRFKQLASMNRHKQNCAINIRNQNEIADKTVRKNHCRVCGMTFQYKSALLEHCVRIHTNPTKESSKDDKNNPIVADTNRTVENIVDDILSAEDDYMIMPTQREMETFNNQYSSDPANDDYLMQMQVEFLKEMKQLHILDDELLYNDIDLDSFPTNQVFNPQRLDATTTNDRNAEILFDFTDGKSMDQDIMNALYQVKTDNFPEDLLNVPNIGNFNDKPNELDPPLSVNECATIFESDVDLEASTNLAAYLNQLIGENSVQYISTEDDDTFIISLNSGIDAEQLTDMLNIGVELTEEKNNPAEKVPEADSANHVVNIADPIILEISEVKQPTTNEEKKNVQNVKTKKKKRVIFVCRTCNKVFKNKDCYKSHIATHEPSLRRHVCEVCGERFSYRSTLNKHRVAAHEPRVLPEHACQQCGKTYRAAWMLKNHIERDHERLMPYVCDEKQCGKKFYKKSDLVVHKRYHTGERPYVCDICKSSFPHVSHLKRHVRSVDCTKRVSKQ</sequence>
<dbReference type="Proteomes" id="UP000691718">
    <property type="component" value="Unassembled WGS sequence"/>
</dbReference>
<organism evidence="7 8">
    <name type="scientific">Parnassius apollo</name>
    <name type="common">Apollo butterfly</name>
    <name type="synonym">Papilio apollo</name>
    <dbReference type="NCBI Taxonomy" id="110799"/>
    <lineage>
        <taxon>Eukaryota</taxon>
        <taxon>Metazoa</taxon>
        <taxon>Ecdysozoa</taxon>
        <taxon>Arthropoda</taxon>
        <taxon>Hexapoda</taxon>
        <taxon>Insecta</taxon>
        <taxon>Pterygota</taxon>
        <taxon>Neoptera</taxon>
        <taxon>Endopterygota</taxon>
        <taxon>Lepidoptera</taxon>
        <taxon>Glossata</taxon>
        <taxon>Ditrysia</taxon>
        <taxon>Papilionoidea</taxon>
        <taxon>Papilionidae</taxon>
        <taxon>Parnassiinae</taxon>
        <taxon>Parnassini</taxon>
        <taxon>Parnassius</taxon>
        <taxon>Parnassius</taxon>
    </lineage>
</organism>
<dbReference type="InterPro" id="IPR001370">
    <property type="entry name" value="BIR_rpt"/>
</dbReference>
<evidence type="ECO:0000256" key="1">
    <source>
        <dbReference type="ARBA" id="ARBA00022723"/>
    </source>
</evidence>
<dbReference type="PROSITE" id="PS00028">
    <property type="entry name" value="ZINC_FINGER_C2H2_1"/>
    <property type="match status" value="9"/>
</dbReference>